<feature type="compositionally biased region" description="Low complexity" evidence="2">
    <location>
        <begin position="210"/>
        <end position="224"/>
    </location>
</feature>
<protein>
    <submittedName>
        <fullName evidence="4">Vacuolar protein</fullName>
    </submittedName>
</protein>
<gene>
    <name evidence="4" type="primary">VPS13A_6</name>
    <name evidence="4" type="ORF">F1559_002871</name>
</gene>
<comment type="similarity">
    <text evidence="1">Belongs to the VPS13 family.</text>
</comment>
<dbReference type="PANTHER" id="PTHR16166">
    <property type="entry name" value="VACUOLAR PROTEIN SORTING-ASSOCIATED PROTEIN VPS13"/>
    <property type="match status" value="1"/>
</dbReference>
<organism evidence="4 5">
    <name type="scientific">Cyanidiococcus yangmingshanensis</name>
    <dbReference type="NCBI Taxonomy" id="2690220"/>
    <lineage>
        <taxon>Eukaryota</taxon>
        <taxon>Rhodophyta</taxon>
        <taxon>Bangiophyceae</taxon>
        <taxon>Cyanidiales</taxon>
        <taxon>Cyanidiaceae</taxon>
        <taxon>Cyanidiococcus</taxon>
    </lineage>
</organism>
<sequence length="1100" mass="123846">MATRADDSDTDNDDHDRYWHGRRSASARRRTKGVMVQYQTLGKTRLVLDHWPLVVHRQPHWDLAGVTLVSLHPYILIHNASTYTMAFRALSSRAATEEMVINVGAETTALARVRPLRLPERTGRGRARRWLAHPVFSIAIPSHEHWFWSNSVPLHEESAFTLSMIVPELTLGEHLGAQRMKVLSRGRPSAPWWRRRNRTARRLPKMAAAEVVPAAPAASEPSSVGDRPRRSETSDQCSLNHRSRWAYLSDAFECILRVQISSNLLGQKIVTITDELPTTPRFALLNRTPYVVVYRWASTAAATSWLRRGPHDLSFLVAPPRSRRMLSPGAGVNTARLQAMAFVSMEQALDWRHWRHGQEYDLMEPLIYDALPVHGKTSLPETFIYPQVDFVGTSTTQLVFMTMRATSISSVSAQGDHREQLGAFLRNDDRETLPLEVLLQVRVQRLAVSLVLRNAQQQFFEMLYGAASGVELFLHTYGLESALALNVESVQCDNALPFYVSPVMMISNQEPWISCAARWRQRAGGRHYYSVTLRVAELLIMLDDGLLWRLLVAARTFWSGLSQRRTGQQRTTPFLRNVLEPIDAPTLWLASSRAVSRNRLAHSYFHDVRVERLRIRLSFKSDRERASETSARTRQTLYTAGLVLTELDSALILVSAFHMRQVYAPLNEVIERMVQHVLWQSFLGSYNFIGGLSWLGDPAGWLHELREGTFDFFNEPITGLFESNEALWRGFRRGAFAQGQAITFALTQPIAQLAGSMARGLGTISLNRTYEIARARQDRTLGEPEDMFLGTAYGLLGAGTALGAALTGIFIEPVRGYRRHGVRGFLQGLVAGLWGWMPLLLASFLVLTQKLATGVRNQNRVDLRTRARMRDPRVLYATSDAPIPSYVAYLARGQRLLHHVQRGALAGESYLLHIEFDLEAVETRIPSATLWTGLGPGLSSWISGMEHPLRSFFRQSTRDASLTVAVPAAVILSRSQLVAVDGNGAFLWRCRLTRIERIQERRDRDGVRWFWLLSRRRGGGAHRHGGTVVMAWADLPTRVPSPSQSAFLRLVQLAMQRQASIERPTTADTDTEAPRRLPPLTSALDAGQVADMQARAAQMV</sequence>
<keyword evidence="3" id="KW-0472">Membrane</keyword>
<dbReference type="GO" id="GO:0045053">
    <property type="term" value="P:protein retention in Golgi apparatus"/>
    <property type="evidence" value="ECO:0007669"/>
    <property type="project" value="TreeGrafter"/>
</dbReference>
<dbReference type="PANTHER" id="PTHR16166:SF93">
    <property type="entry name" value="INTERMEMBRANE LIPID TRANSFER PROTEIN VPS13"/>
    <property type="match status" value="1"/>
</dbReference>
<feature type="transmembrane region" description="Helical" evidence="3">
    <location>
        <begin position="792"/>
        <end position="812"/>
    </location>
</feature>
<dbReference type="Proteomes" id="UP000530660">
    <property type="component" value="Unassembled WGS sequence"/>
</dbReference>
<dbReference type="EMBL" id="VWRR01000008">
    <property type="protein sequence ID" value="KAF6003029.1"/>
    <property type="molecule type" value="Genomic_DNA"/>
</dbReference>
<comment type="caution">
    <text evidence="4">The sequence shown here is derived from an EMBL/GenBank/DDBJ whole genome shotgun (WGS) entry which is preliminary data.</text>
</comment>
<accession>A0A7J7IK03</accession>
<keyword evidence="5" id="KW-1185">Reference proteome</keyword>
<dbReference type="GO" id="GO:0006623">
    <property type="term" value="P:protein targeting to vacuole"/>
    <property type="evidence" value="ECO:0007669"/>
    <property type="project" value="TreeGrafter"/>
</dbReference>
<evidence type="ECO:0000256" key="2">
    <source>
        <dbReference type="SAM" id="MobiDB-lite"/>
    </source>
</evidence>
<keyword evidence="3" id="KW-1133">Transmembrane helix</keyword>
<evidence type="ECO:0000313" key="4">
    <source>
        <dbReference type="EMBL" id="KAF6003029.1"/>
    </source>
</evidence>
<evidence type="ECO:0000256" key="3">
    <source>
        <dbReference type="SAM" id="Phobius"/>
    </source>
</evidence>
<reference evidence="4 5" key="1">
    <citation type="journal article" date="2020" name="J. Phycol.">
        <title>Comparative genome analysis reveals Cyanidiococcus gen. nov., a new extremophilic red algal genus sister to Cyanidioschyzon (Cyanidioschyzonaceae, Rhodophyta).</title>
        <authorList>
            <person name="Liu S.-L."/>
            <person name="Chiang Y.-R."/>
            <person name="Yoon H.S."/>
            <person name="Fu H.-Y."/>
        </authorList>
    </citation>
    <scope>NUCLEOTIDE SEQUENCE [LARGE SCALE GENOMIC DNA]</scope>
    <source>
        <strain evidence="4 5">THAL066</strain>
    </source>
</reference>
<evidence type="ECO:0000313" key="5">
    <source>
        <dbReference type="Proteomes" id="UP000530660"/>
    </source>
</evidence>
<feature type="region of interest" description="Disordered" evidence="2">
    <location>
        <begin position="210"/>
        <end position="235"/>
    </location>
</feature>
<keyword evidence="3" id="KW-0812">Transmembrane</keyword>
<evidence type="ECO:0000256" key="1">
    <source>
        <dbReference type="ARBA" id="ARBA00006545"/>
    </source>
</evidence>
<dbReference type="InterPro" id="IPR026847">
    <property type="entry name" value="VPS13"/>
</dbReference>
<name>A0A7J7IK03_9RHOD</name>
<dbReference type="OrthoDB" id="428159at2759"/>
<dbReference type="AlphaFoldDB" id="A0A7J7IK03"/>
<feature type="region of interest" description="Disordered" evidence="2">
    <location>
        <begin position="1"/>
        <end position="25"/>
    </location>
</feature>
<feature type="transmembrane region" description="Helical" evidence="3">
    <location>
        <begin position="824"/>
        <end position="847"/>
    </location>
</feature>
<proteinExistence type="inferred from homology"/>